<reference evidence="2 3" key="1">
    <citation type="submission" date="2019-02" db="EMBL/GenBank/DDBJ databases">
        <title>Deep-cultivation of Planctomycetes and their phenomic and genomic characterization uncovers novel biology.</title>
        <authorList>
            <person name="Wiegand S."/>
            <person name="Jogler M."/>
            <person name="Boedeker C."/>
            <person name="Pinto D."/>
            <person name="Vollmers J."/>
            <person name="Rivas-Marin E."/>
            <person name="Kohn T."/>
            <person name="Peeters S.H."/>
            <person name="Heuer A."/>
            <person name="Rast P."/>
            <person name="Oberbeckmann S."/>
            <person name="Bunk B."/>
            <person name="Jeske O."/>
            <person name="Meyerdierks A."/>
            <person name="Storesund J.E."/>
            <person name="Kallscheuer N."/>
            <person name="Luecker S."/>
            <person name="Lage O.M."/>
            <person name="Pohl T."/>
            <person name="Merkel B.J."/>
            <person name="Hornburger P."/>
            <person name="Mueller R.-W."/>
            <person name="Bruemmer F."/>
            <person name="Labrenz M."/>
            <person name="Spormann A.M."/>
            <person name="Op Den Camp H."/>
            <person name="Overmann J."/>
            <person name="Amann R."/>
            <person name="Jetten M.S.M."/>
            <person name="Mascher T."/>
            <person name="Medema M.H."/>
            <person name="Devos D.P."/>
            <person name="Kaster A.-K."/>
            <person name="Ovreas L."/>
            <person name="Rohde M."/>
            <person name="Galperin M.Y."/>
            <person name="Jogler C."/>
        </authorList>
    </citation>
    <scope>NUCLEOTIDE SEQUENCE [LARGE SCALE GENOMIC DNA]</scope>
    <source>
        <strain evidence="2 3">CA54</strain>
    </source>
</reference>
<dbReference type="EMBL" id="SJPP01000001">
    <property type="protein sequence ID" value="TWU11573.1"/>
    <property type="molecule type" value="Genomic_DNA"/>
</dbReference>
<evidence type="ECO:0000313" key="2">
    <source>
        <dbReference type="EMBL" id="TWU11573.1"/>
    </source>
</evidence>
<proteinExistence type="predicted"/>
<dbReference type="InterPro" id="IPR011006">
    <property type="entry name" value="CheY-like_superfamily"/>
</dbReference>
<dbReference type="AlphaFoldDB" id="A0A5C6BHG8"/>
<protein>
    <submittedName>
        <fullName evidence="2">Acetoacetate metabolism regulatory protein AtoC</fullName>
    </submittedName>
</protein>
<dbReference type="Gene3D" id="3.40.50.2300">
    <property type="match status" value="1"/>
</dbReference>
<evidence type="ECO:0000313" key="3">
    <source>
        <dbReference type="Proteomes" id="UP000320735"/>
    </source>
</evidence>
<dbReference type="GO" id="GO:0043565">
    <property type="term" value="F:sequence-specific DNA binding"/>
    <property type="evidence" value="ECO:0007669"/>
    <property type="project" value="InterPro"/>
</dbReference>
<comment type="caution">
    <text evidence="2">The sequence shown here is derived from an EMBL/GenBank/DDBJ whole genome shotgun (WGS) entry which is preliminary data.</text>
</comment>
<dbReference type="PRINTS" id="PR01590">
    <property type="entry name" value="HTHFIS"/>
</dbReference>
<keyword evidence="3" id="KW-1185">Reference proteome</keyword>
<dbReference type="InterPro" id="IPR002197">
    <property type="entry name" value="HTH_Fis"/>
</dbReference>
<organism evidence="2 3">
    <name type="scientific">Symmachiella macrocystis</name>
    <dbReference type="NCBI Taxonomy" id="2527985"/>
    <lineage>
        <taxon>Bacteria</taxon>
        <taxon>Pseudomonadati</taxon>
        <taxon>Planctomycetota</taxon>
        <taxon>Planctomycetia</taxon>
        <taxon>Planctomycetales</taxon>
        <taxon>Planctomycetaceae</taxon>
        <taxon>Symmachiella</taxon>
    </lineage>
</organism>
<dbReference type="InterPro" id="IPR009057">
    <property type="entry name" value="Homeodomain-like_sf"/>
</dbReference>
<dbReference type="Proteomes" id="UP000320735">
    <property type="component" value="Unassembled WGS sequence"/>
</dbReference>
<dbReference type="SUPFAM" id="SSF52172">
    <property type="entry name" value="CheY-like"/>
    <property type="match status" value="1"/>
</dbReference>
<gene>
    <name evidence="2" type="ORF">CA54_03800</name>
</gene>
<dbReference type="SUPFAM" id="SSF46689">
    <property type="entry name" value="Homeodomain-like"/>
    <property type="match status" value="1"/>
</dbReference>
<evidence type="ECO:0000259" key="1">
    <source>
        <dbReference type="Pfam" id="PF02954"/>
    </source>
</evidence>
<name>A0A5C6BHG8_9PLAN</name>
<feature type="domain" description="DNA binding HTH" evidence="1">
    <location>
        <begin position="75"/>
        <end position="114"/>
    </location>
</feature>
<accession>A0A5C6BHG8</accession>
<dbReference type="Pfam" id="PF02954">
    <property type="entry name" value="HTH_8"/>
    <property type="match status" value="1"/>
</dbReference>
<dbReference type="Gene3D" id="1.10.10.60">
    <property type="entry name" value="Homeodomain-like"/>
    <property type="match status" value="1"/>
</dbReference>
<sequence length="117" mass="12874">MTEFHAAMHDGFNILIVDDEPNIRSGLANGLMKEADVIATARDVHHALEIFDEGDYRLVSTAAPTRIRSLTEVAEDAEKDAIQAALAASDCHREQTAKALGVSVRTLHYKMSRYGLH</sequence>